<dbReference type="EMBL" id="LFIW01002552">
    <property type="protein sequence ID" value="KZL67011.1"/>
    <property type="molecule type" value="Genomic_DNA"/>
</dbReference>
<dbReference type="STRING" id="1573173.A0A166PPL1"/>
<dbReference type="PANTHER" id="PTHR21663">
    <property type="entry name" value="HYPOTHETICAL HEAT DOMAIN-CONTAINING"/>
    <property type="match status" value="1"/>
</dbReference>
<evidence type="ECO:0000313" key="4">
    <source>
        <dbReference type="EMBL" id="KZL67011.1"/>
    </source>
</evidence>
<dbReference type="SUPFAM" id="SSF48371">
    <property type="entry name" value="ARM repeat"/>
    <property type="match status" value="2"/>
</dbReference>
<evidence type="ECO:0000313" key="5">
    <source>
        <dbReference type="Proteomes" id="UP000076584"/>
    </source>
</evidence>
<dbReference type="GO" id="GO:0005794">
    <property type="term" value="C:Golgi apparatus"/>
    <property type="evidence" value="ECO:0007669"/>
    <property type="project" value="TreeGrafter"/>
</dbReference>
<reference evidence="4 5" key="1">
    <citation type="submission" date="2015-06" db="EMBL/GenBank/DDBJ databases">
        <title>Survival trade-offs in plant roots during colonization by closely related pathogenic and mutualistic fungi.</title>
        <authorList>
            <person name="Hacquard S."/>
            <person name="Kracher B."/>
            <person name="Hiruma K."/>
            <person name="Weinman A."/>
            <person name="Muench P."/>
            <person name="Garrido Oter R."/>
            <person name="Ver Loren van Themaat E."/>
            <person name="Dallerey J.-F."/>
            <person name="Damm U."/>
            <person name="Henrissat B."/>
            <person name="Lespinet O."/>
            <person name="Thon M."/>
            <person name="Kemen E."/>
            <person name="McHardy A.C."/>
            <person name="Schulze-Lefert P."/>
            <person name="O'Connell R.J."/>
        </authorList>
    </citation>
    <scope>NUCLEOTIDE SEQUENCE [LARGE SCALE GENOMIC DNA]</scope>
    <source>
        <strain evidence="4 5">MAFF 238704</strain>
    </source>
</reference>
<feature type="compositionally biased region" description="Low complexity" evidence="2">
    <location>
        <begin position="14"/>
        <end position="32"/>
    </location>
</feature>
<dbReference type="Proteomes" id="UP000076584">
    <property type="component" value="Unassembled WGS sequence"/>
</dbReference>
<name>A0A166PPL1_COLIC</name>
<feature type="region of interest" description="Disordered" evidence="2">
    <location>
        <begin position="321"/>
        <end position="364"/>
    </location>
</feature>
<feature type="compositionally biased region" description="Polar residues" evidence="2">
    <location>
        <begin position="1"/>
        <end position="13"/>
    </location>
</feature>
<feature type="compositionally biased region" description="Low complexity" evidence="2">
    <location>
        <begin position="44"/>
        <end position="58"/>
    </location>
</feature>
<sequence>MSSTGAPNGSNGDPAQAATAAAASPRPSTAASGPPPSQPPPATASPSAAADSAATSTPELDVPKLQSLPAEQQELFLLTFVSTLCKHVLSLPADDCTAQQFYLKKEIFQIINLPSPQPSRVVRNNLGKCLAHIFGHGDRKLLFETINDLVAIISGAKSKTDVGPRTKHAAVVCLGDVYSSAGDSAIGLHQLVCATLIKLLKSSSNNAGLRAAVFGSLGKIVKMVEGSVDENVARDIFKQSRSFATSDKGSLVVVSACRCLRALVRHTAYFENSSDFEKLQAAIFKVIDSNSSQVRHAAAEALAEAMVRGYSETGVAEGAPVSSKASKRFSKKPPKRTGTQASMVADEDDLPTSRPGSPAPGGKRTQDLALTLTEILKVLSTQYTKMPTSNKARAAIGVCYGKVLRKLGEKTIETNYLRIIENLTVDLLGQPNIFNNRYRLLISRRIVDTILQEIVGQKILGESGQTAAAKSIINDILKNYPQALTERPEPSKHTLIAALGAVSSLINNLGSAANNFAESCRDGLLQVLQHPSYSVQVHASACMKAFVLACPQQLLPCLSVCMNSLSRELSLLTSGRNSPRRCIGFAHGLAATLSASPARPLHGSVDINSRVLTMATNLLKSSGQSELRVSSTQIQVAWILIGGLMSLGPNFVKIHLSQLLLLWKNALPKPLSKDNTAHRSFLEASFLTHVRECALGSILSFLQFNNRLLTVDVSKRIATMLQNTSAFLKTLPSKKITDDVAQRLTPALQLHDLDMMVQRRVLQCYIKLVNLSPAGGSEALLQSNLLTIAISLFADPENYSANSLSASIANAAATFETVWDVGDNSGFGITGLISGFKIKGLPGQQDNLIEGTPVETDSPEEAIDRLLLSPVCGTLEHDASLLYVGDTTSEPTNPDPPATEVINMAIQLFAFVFPLTPPKVQESVLEQVRTFMSAGTLLRDPGRKAAINVNVSVAVLSTLRVAVKETQSSPGNVTNLAVERLLQDMLRDFVIDGDQYVRSVGYAAVARLCNACGNAFTNHEIKYLVDTIVSNREPSARAGCAMALGSIQTKVGGMAAGYHLKTILGILMSLCNDPHPTVHFWALEALALASDAAGLSFAGYVPSTLGMLAQLYVSDTHHPEISSAITMNLEMELSTPAAITRCVDSLINVLGPDLQDSTKSRELILNLVNQLQEEDDLLVQRATLSCLEHLSLYAPGYMNFEEYVRLLQKYLRSESPILRDVAVDGLYNIMKRDPNDVINAAEKGLEDHLWLVLDTAPTHDGIRNIIRNWMRQTCLTDTALWLLRFQNVLKMTRAKAKEESDAGTKKSGGMPDLQDEEVAGFAGTAKDDQDNKAASEVEPLRWQVTTFAISCINDMFVLIAKDVMTNGESAAQLALQNKIGDVVRMAFSASTSSVLELRVWGLKIIGAVLKMFGRTPDPDFDEAMLLEQYQAQISSALTPAFAADSSPELASEAVNVCAGFISTGIVTDVDRMGRILKTLVSALENFSKEHENAGIGDLKGLSSNAQVMVKMSVFSAWAELQVASSEQKYLLDVLKPHIGTLTPLWLESLREFARLRFEPDISMTLGPPSLSGSLDTIYAALNRETLLKFYQESWLKLVDAIASLIEQDSEFVFDALDGKESEGLTTNGHTKGPDINYRDEPVAFFFVLFGIAFEALATRPGQSDSLATQEQNLAILQALKKILHPSVSGHAIYREAIFSETMDLLDRLVLTEGLDVQGVIVEIARALCVSHPSARKKDSGDDGDLSDDIDQLFELTRIIVLVLSGLLPNLTEANQPVRHQMTEEAVLLIRSSLNALVDAAEVFPSIIKTDLHACIIHILATILATPGCQEVIVPQSLPTLKRFVASMTKSRRAGGGGADGNGPSPTDVQLQGCLRRFLSIYLNAQKREVPTSLICVKNCLLASTILFTGGTNHLAANDPLVARYLDEVVDCLTDRMTAKIAANCIRSLLLQANPTSADHTIARYLLPRLVAFVTNTASEDPENARSMIAHSLSQYVGAVPRDRVPVAMALVLPTFLARASSEGEDCYRDTSARLLELAAIDQNAFRTIVAGLNEGQRAFLEEVIRWGRQQGPAEQTAAGTSGQPSIALKMDFGG</sequence>
<dbReference type="GO" id="GO:0008104">
    <property type="term" value="P:intracellular protein localization"/>
    <property type="evidence" value="ECO:0007669"/>
    <property type="project" value="TreeGrafter"/>
</dbReference>
<feature type="domain" description="LAA1-like C-terminal TPR repeats" evidence="3">
    <location>
        <begin position="1917"/>
        <end position="2075"/>
    </location>
</feature>
<organism evidence="4 5">
    <name type="scientific">Colletotrichum incanum</name>
    <name type="common">Soybean anthracnose fungus</name>
    <dbReference type="NCBI Taxonomy" id="1573173"/>
    <lineage>
        <taxon>Eukaryota</taxon>
        <taxon>Fungi</taxon>
        <taxon>Dikarya</taxon>
        <taxon>Ascomycota</taxon>
        <taxon>Pezizomycotina</taxon>
        <taxon>Sordariomycetes</taxon>
        <taxon>Hypocreomycetidae</taxon>
        <taxon>Glomerellales</taxon>
        <taxon>Glomerellaceae</taxon>
        <taxon>Colletotrichum</taxon>
        <taxon>Colletotrichum spaethianum species complex</taxon>
    </lineage>
</organism>
<comment type="caution">
    <text evidence="4">The sequence shown here is derived from an EMBL/GenBank/DDBJ whole genome shotgun (WGS) entry which is preliminary data.</text>
</comment>
<accession>A0A166PPL1</accession>
<protein>
    <submittedName>
        <fullName evidence="4">Heat repeat protein</fullName>
    </submittedName>
</protein>
<dbReference type="Pfam" id="PF20210">
    <property type="entry name" value="Laa1_Sip1_HTR5"/>
    <property type="match status" value="1"/>
</dbReference>
<dbReference type="GO" id="GO:0016020">
    <property type="term" value="C:membrane"/>
    <property type="evidence" value="ECO:0007669"/>
    <property type="project" value="TreeGrafter"/>
</dbReference>
<dbReference type="FunFam" id="1.25.10.10:FF:000745">
    <property type="entry name" value="Chromosome 7, whole genome shotgun sequence"/>
    <property type="match status" value="1"/>
</dbReference>
<dbReference type="GO" id="GO:0006897">
    <property type="term" value="P:endocytosis"/>
    <property type="evidence" value="ECO:0007669"/>
    <property type="project" value="TreeGrafter"/>
</dbReference>
<dbReference type="InterPro" id="IPR016024">
    <property type="entry name" value="ARM-type_fold"/>
</dbReference>
<dbReference type="Gene3D" id="1.25.10.10">
    <property type="entry name" value="Leucine-rich Repeat Variant"/>
    <property type="match status" value="4"/>
</dbReference>
<dbReference type="GO" id="GO:0005829">
    <property type="term" value="C:cytosol"/>
    <property type="evidence" value="ECO:0007669"/>
    <property type="project" value="GOC"/>
</dbReference>
<dbReference type="FunFam" id="1.25.10.10:FF:001484">
    <property type="entry name" value="HEAT repeat containing protein"/>
    <property type="match status" value="1"/>
</dbReference>
<evidence type="ECO:0000256" key="1">
    <source>
        <dbReference type="ARBA" id="ARBA00008304"/>
    </source>
</evidence>
<dbReference type="InterPro" id="IPR040108">
    <property type="entry name" value="Laa1/Sip1/HEATR5"/>
</dbReference>
<proteinExistence type="inferred from homology"/>
<feature type="compositionally biased region" description="Pro residues" evidence="2">
    <location>
        <begin position="33"/>
        <end position="43"/>
    </location>
</feature>
<evidence type="ECO:0000256" key="2">
    <source>
        <dbReference type="SAM" id="MobiDB-lite"/>
    </source>
</evidence>
<keyword evidence="5" id="KW-1185">Reference proteome</keyword>
<dbReference type="Pfam" id="PF25808">
    <property type="entry name" value="TPR_LAA1_C"/>
    <property type="match status" value="1"/>
</dbReference>
<dbReference type="Pfam" id="PF25468">
    <property type="entry name" value="HEAT_HEATR5A"/>
    <property type="match status" value="1"/>
</dbReference>
<dbReference type="GO" id="GO:0030139">
    <property type="term" value="C:endocytic vesicle"/>
    <property type="evidence" value="ECO:0007669"/>
    <property type="project" value="TreeGrafter"/>
</dbReference>
<gene>
    <name evidence="4" type="ORF">CI238_04724</name>
</gene>
<dbReference type="InterPro" id="IPR011989">
    <property type="entry name" value="ARM-like"/>
</dbReference>
<dbReference type="PANTHER" id="PTHR21663:SF0">
    <property type="entry name" value="HEAT REPEAT-CONTAINING PROTEIN 5B"/>
    <property type="match status" value="1"/>
</dbReference>
<evidence type="ECO:0000259" key="3">
    <source>
        <dbReference type="Pfam" id="PF25808"/>
    </source>
</evidence>
<feature type="region of interest" description="Disordered" evidence="2">
    <location>
        <begin position="1"/>
        <end position="59"/>
    </location>
</feature>
<comment type="similarity">
    <text evidence="1">Belongs to the HEATR5 family.</text>
</comment>
<feature type="compositionally biased region" description="Basic residues" evidence="2">
    <location>
        <begin position="325"/>
        <end position="335"/>
    </location>
</feature>
<dbReference type="InterPro" id="IPR046837">
    <property type="entry name" value="Laa1/Sip1/HEATR5-like_HEAT"/>
</dbReference>
<dbReference type="GO" id="GO:0042147">
    <property type="term" value="P:retrograde transport, endosome to Golgi"/>
    <property type="evidence" value="ECO:0007669"/>
    <property type="project" value="TreeGrafter"/>
</dbReference>
<dbReference type="InterPro" id="IPR057981">
    <property type="entry name" value="TPR_LAA1-like_C"/>
</dbReference>